<dbReference type="Proteomes" id="UP001303564">
    <property type="component" value="Chromosome"/>
</dbReference>
<gene>
    <name evidence="2" type="ORF">BGL52_05640</name>
    <name evidence="3" type="ORF">RWA16_05370</name>
</gene>
<accession>A0AAN1C7L6</accession>
<dbReference type="EMBL" id="CP017065">
    <property type="protein sequence ID" value="ARY91251.1"/>
    <property type="molecule type" value="Genomic_DNA"/>
</dbReference>
<feature type="signal peptide" evidence="1">
    <location>
        <begin position="1"/>
        <end position="18"/>
    </location>
</feature>
<keyword evidence="1" id="KW-0732">Signal</keyword>
<organism evidence="2 4">
    <name type="scientific">Lacticaseibacillus casei</name>
    <name type="common">Lactobacillus casei</name>
    <dbReference type="NCBI Taxonomy" id="1582"/>
    <lineage>
        <taxon>Bacteria</taxon>
        <taxon>Bacillati</taxon>
        <taxon>Bacillota</taxon>
        <taxon>Bacilli</taxon>
        <taxon>Lactobacillales</taxon>
        <taxon>Lactobacillaceae</taxon>
        <taxon>Lacticaseibacillus</taxon>
    </lineage>
</organism>
<evidence type="ECO:0000313" key="5">
    <source>
        <dbReference type="Proteomes" id="UP001303564"/>
    </source>
</evidence>
<reference evidence="3 5" key="2">
    <citation type="submission" date="2023-09" db="EMBL/GenBank/DDBJ databases">
        <title>Genomic characteristic of L. casei group strains isolated from clinical sources.</title>
        <authorList>
            <person name="Jarocki P."/>
        </authorList>
    </citation>
    <scope>NUCLEOTIDE SEQUENCE [LARGE SCALE GENOMIC DNA]</scope>
    <source>
        <strain evidence="3 5">LMG 24099</strain>
    </source>
</reference>
<sequence length="200" mass="21523">MKKTIIIGCSILATLVLSGCGNTTGTSSGKNGSEVASLKAENKSLKKQLAADNSTTSKKRVLSPVGEIQYTITNITTKRVENERSNYTNAEYNFSGIKDFPSRYYRTEISYQLKNIGAKAFSLSNTSSKVLDDDGIEYTRDSTTNFGIDMNSNGKVQPGTATTGTFYLLTKTKPNVKNISINVGDQFNGIDSVGKGGIAK</sequence>
<evidence type="ECO:0000313" key="3">
    <source>
        <dbReference type="EMBL" id="WNX28548.1"/>
    </source>
</evidence>
<dbReference type="RefSeq" id="WP_087911977.1">
    <property type="nucleotide sequence ID" value="NZ_CP017065.1"/>
</dbReference>
<evidence type="ECO:0000313" key="4">
    <source>
        <dbReference type="Proteomes" id="UP000195609"/>
    </source>
</evidence>
<reference evidence="2 4" key="1">
    <citation type="journal article" date="2017" name="Front. Immunol.">
        <title>Complete Genome Sequence of Lactobacillus casei LC5, a Potential Probiotics for Atopic Dermatitis.</title>
        <authorList>
            <person name="Kang J."/>
            <person name="Chung W.H."/>
            <person name="Lim T.J."/>
            <person name="Whon T.W."/>
            <person name="Lim S."/>
            <person name="Nam Y.D."/>
        </authorList>
    </citation>
    <scope>NUCLEOTIDE SEQUENCE [LARGE SCALE GENOMIC DNA]</scope>
    <source>
        <strain evidence="2 4">LC5</strain>
    </source>
</reference>
<proteinExistence type="predicted"/>
<keyword evidence="5" id="KW-1185">Reference proteome</keyword>
<dbReference type="EMBL" id="CP136128">
    <property type="protein sequence ID" value="WNX28548.1"/>
    <property type="molecule type" value="Genomic_DNA"/>
</dbReference>
<protein>
    <submittedName>
        <fullName evidence="3">DUF4352 domain-containing protein</fullName>
    </submittedName>
</protein>
<dbReference type="AlphaFoldDB" id="A0AAN1C7L6"/>
<evidence type="ECO:0000256" key="1">
    <source>
        <dbReference type="SAM" id="SignalP"/>
    </source>
</evidence>
<feature type="chain" id="PRO_5042989571" evidence="1">
    <location>
        <begin position="19"/>
        <end position="200"/>
    </location>
</feature>
<name>A0AAN1C7L6_LACCA</name>
<dbReference type="PROSITE" id="PS51257">
    <property type="entry name" value="PROKAR_LIPOPROTEIN"/>
    <property type="match status" value="1"/>
</dbReference>
<dbReference type="Proteomes" id="UP000195609">
    <property type="component" value="Chromosome"/>
</dbReference>
<evidence type="ECO:0000313" key="2">
    <source>
        <dbReference type="EMBL" id="ARY91251.1"/>
    </source>
</evidence>